<proteinExistence type="predicted"/>
<keyword evidence="2" id="KW-1185">Reference proteome</keyword>
<dbReference type="EMBL" id="JQZV01000011">
    <property type="protein sequence ID" value="KGN92297.1"/>
    <property type="molecule type" value="Genomic_DNA"/>
</dbReference>
<comment type="caution">
    <text evidence="1">The sequence shown here is derived from an EMBL/GenBank/DDBJ whole genome shotgun (WGS) entry which is preliminary data.</text>
</comment>
<gene>
    <name evidence="1" type="ORF">HQ43_05505</name>
</gene>
<dbReference type="Proteomes" id="UP000030101">
    <property type="component" value="Unassembled WGS sequence"/>
</dbReference>
<protein>
    <submittedName>
        <fullName evidence="1">Uncharacterized protein</fullName>
    </submittedName>
</protein>
<sequence>MYLNIEEKRSEKNQRESCGKFPSLFSCGVAKKQKGIKRRKQQNRQICKNKGESHVPVTIHVSLLLYKWRLPTLLFAYSLEAWKKKKD</sequence>
<organism evidence="1 2">
    <name type="scientific">Porphyromonas canoris</name>
    <dbReference type="NCBI Taxonomy" id="36875"/>
    <lineage>
        <taxon>Bacteria</taxon>
        <taxon>Pseudomonadati</taxon>
        <taxon>Bacteroidota</taxon>
        <taxon>Bacteroidia</taxon>
        <taxon>Bacteroidales</taxon>
        <taxon>Porphyromonadaceae</taxon>
        <taxon>Porphyromonas</taxon>
    </lineage>
</organism>
<evidence type="ECO:0000313" key="1">
    <source>
        <dbReference type="EMBL" id="KGN92297.1"/>
    </source>
</evidence>
<reference evidence="1 2" key="1">
    <citation type="submission" date="2014-08" db="EMBL/GenBank/DDBJ databases">
        <title>Porphyromonas canoris strain:OH2762 Genome sequencing.</title>
        <authorList>
            <person name="Wallis C."/>
            <person name="Deusch O."/>
            <person name="O'Flynn C."/>
            <person name="Davis I."/>
            <person name="Jospin G."/>
            <person name="Darling A.E."/>
            <person name="Coil D.A."/>
            <person name="Alexiev A."/>
            <person name="Horsfall A."/>
            <person name="Kirkwood N."/>
            <person name="Harris S."/>
            <person name="Eisen J.A."/>
        </authorList>
    </citation>
    <scope>NUCLEOTIDE SEQUENCE [LARGE SCALE GENOMIC DNA]</scope>
    <source>
        <strain evidence="2">COT-108 OH2762</strain>
    </source>
</reference>
<accession>A0ABR4XKU9</accession>
<name>A0ABR4XKU9_9PORP</name>
<evidence type="ECO:0000313" key="2">
    <source>
        <dbReference type="Proteomes" id="UP000030101"/>
    </source>
</evidence>